<protein>
    <recommendedName>
        <fullName evidence="2">site-specific DNA-methyltransferase (cytosine-N(4)-specific)</fullName>
        <ecNumber evidence="2">2.1.1.113</ecNumber>
    </recommendedName>
</protein>
<evidence type="ECO:0000256" key="1">
    <source>
        <dbReference type="ARBA" id="ARBA00010203"/>
    </source>
</evidence>
<dbReference type="Pfam" id="PF01555">
    <property type="entry name" value="N6_N4_Mtase"/>
    <property type="match status" value="1"/>
</dbReference>
<dbReference type="InterPro" id="IPR002941">
    <property type="entry name" value="DNA_methylase_N4/N6"/>
</dbReference>
<evidence type="ECO:0000256" key="8">
    <source>
        <dbReference type="ARBA" id="ARBA00049120"/>
    </source>
</evidence>
<evidence type="ECO:0000256" key="7">
    <source>
        <dbReference type="ARBA" id="ARBA00023125"/>
    </source>
</evidence>
<keyword evidence="6" id="KW-0680">Restriction system</keyword>
<dbReference type="GO" id="GO:0008170">
    <property type="term" value="F:N-methyltransferase activity"/>
    <property type="evidence" value="ECO:0007669"/>
    <property type="project" value="InterPro"/>
</dbReference>
<accession>A0A9E7PRJ5</accession>
<dbReference type="GeneID" id="74307367"/>
<name>A0A9E7PRJ5_9EURY</name>
<dbReference type="SUPFAM" id="SSF53335">
    <property type="entry name" value="S-adenosyl-L-methionine-dependent methyltransferases"/>
    <property type="match status" value="2"/>
</dbReference>
<evidence type="ECO:0000313" key="10">
    <source>
        <dbReference type="EMBL" id="UUX93791.1"/>
    </source>
</evidence>
<reference evidence="10" key="1">
    <citation type="submission" date="2022-04" db="EMBL/GenBank/DDBJ databases">
        <title>Complete genome of Methanoplanus endosymbiosus DSM 3599.</title>
        <authorList>
            <person name="Chen S.-C."/>
            <person name="You Y.-T."/>
            <person name="Zhou Y.-Z."/>
            <person name="Lai M.-C."/>
        </authorList>
    </citation>
    <scope>NUCLEOTIDE SEQUENCE</scope>
    <source>
        <strain evidence="10">DSM 3599</strain>
    </source>
</reference>
<dbReference type="Gene3D" id="3.40.50.150">
    <property type="entry name" value="Vaccinia Virus protein VP39"/>
    <property type="match status" value="2"/>
</dbReference>
<sequence>MPLINSATEFREYITDFIFSEYWSRSCGIDQELIISEDVAGNEARSTAVSSSAINPEIPVYTNEFWTSKQRAASRLHEISYRACFKPQLPGFFIKILTDEGDLVYDPFTGRGTTIIEAALLGRNVLSNDISPLSRIICEPRMNPPSVAEITERMNSVPYDYNLSPDIDLSMFYDERTASEIMSLKNYLDERKNSGDEDHTDRWIRMVATNRLTGHSPGFFSVYTLPPNQAVLPERQIKINDKRGQSPEYRDTRELVKKKSRSLLKDIGDKALVNLRSAGENAVFLNEDAAETSHIDDESISLTVTSPPFLDIVNYRDDNWLRCWFNSLDAQSIGKKITMARTASEWSSRMQDVFHELFRITKPGGWVAFEVGEVRKGKIRLDDYIVPVGINAGFECAGVLINEQNFTKTSNIWGVSNKKRGTNTNRIVVFRKS</sequence>
<comment type="similarity">
    <text evidence="1">Belongs to the N(4)/N(6)-methyltransferase family. N(4) subfamily.</text>
</comment>
<evidence type="ECO:0000256" key="3">
    <source>
        <dbReference type="ARBA" id="ARBA00022603"/>
    </source>
</evidence>
<gene>
    <name evidence="10" type="ORF">L6E24_06670</name>
</gene>
<feature type="domain" description="DNA methylase N-4/N-6" evidence="9">
    <location>
        <begin position="61"/>
        <end position="131"/>
    </location>
</feature>
<comment type="catalytic activity">
    <reaction evidence="8">
        <text>a 2'-deoxycytidine in DNA + S-adenosyl-L-methionine = an N(4)-methyl-2'-deoxycytidine in DNA + S-adenosyl-L-homocysteine + H(+)</text>
        <dbReference type="Rhea" id="RHEA:16857"/>
        <dbReference type="Rhea" id="RHEA-COMP:11369"/>
        <dbReference type="Rhea" id="RHEA-COMP:13674"/>
        <dbReference type="ChEBI" id="CHEBI:15378"/>
        <dbReference type="ChEBI" id="CHEBI:57856"/>
        <dbReference type="ChEBI" id="CHEBI:59789"/>
        <dbReference type="ChEBI" id="CHEBI:85452"/>
        <dbReference type="ChEBI" id="CHEBI:137933"/>
        <dbReference type="EC" id="2.1.1.113"/>
    </reaction>
</comment>
<evidence type="ECO:0000256" key="4">
    <source>
        <dbReference type="ARBA" id="ARBA00022679"/>
    </source>
</evidence>
<keyword evidence="4" id="KW-0808">Transferase</keyword>
<keyword evidence="5" id="KW-0949">S-adenosyl-L-methionine</keyword>
<organism evidence="10 11">
    <name type="scientific">Methanoplanus endosymbiosus</name>
    <dbReference type="NCBI Taxonomy" id="33865"/>
    <lineage>
        <taxon>Archaea</taxon>
        <taxon>Methanobacteriati</taxon>
        <taxon>Methanobacteriota</taxon>
        <taxon>Stenosarchaea group</taxon>
        <taxon>Methanomicrobia</taxon>
        <taxon>Methanomicrobiales</taxon>
        <taxon>Methanomicrobiaceae</taxon>
        <taxon>Methanoplanus</taxon>
    </lineage>
</organism>
<evidence type="ECO:0000259" key="9">
    <source>
        <dbReference type="Pfam" id="PF01555"/>
    </source>
</evidence>
<dbReference type="InterPro" id="IPR017985">
    <property type="entry name" value="MeTrfase_CN4_CS"/>
</dbReference>
<dbReference type="InterPro" id="IPR029063">
    <property type="entry name" value="SAM-dependent_MTases_sf"/>
</dbReference>
<dbReference type="GO" id="GO:0003677">
    <property type="term" value="F:DNA binding"/>
    <property type="evidence" value="ECO:0007669"/>
    <property type="project" value="UniProtKB-KW"/>
</dbReference>
<dbReference type="GO" id="GO:0032259">
    <property type="term" value="P:methylation"/>
    <property type="evidence" value="ECO:0007669"/>
    <property type="project" value="UniProtKB-KW"/>
</dbReference>
<dbReference type="AlphaFoldDB" id="A0A9E7PRJ5"/>
<dbReference type="EC" id="2.1.1.113" evidence="2"/>
<keyword evidence="3" id="KW-0489">Methyltransferase</keyword>
<keyword evidence="7" id="KW-0238">DNA-binding</keyword>
<evidence type="ECO:0000256" key="2">
    <source>
        <dbReference type="ARBA" id="ARBA00012185"/>
    </source>
</evidence>
<keyword evidence="11" id="KW-1185">Reference proteome</keyword>
<dbReference type="Proteomes" id="UP001060368">
    <property type="component" value="Chromosome"/>
</dbReference>
<evidence type="ECO:0000256" key="6">
    <source>
        <dbReference type="ARBA" id="ARBA00022747"/>
    </source>
</evidence>
<proteinExistence type="inferred from homology"/>
<dbReference type="GO" id="GO:0015667">
    <property type="term" value="F:site-specific DNA-methyltransferase (cytosine-N4-specific) activity"/>
    <property type="evidence" value="ECO:0007669"/>
    <property type="project" value="UniProtKB-EC"/>
</dbReference>
<evidence type="ECO:0000313" key="11">
    <source>
        <dbReference type="Proteomes" id="UP001060368"/>
    </source>
</evidence>
<dbReference type="RefSeq" id="WP_257743926.1">
    <property type="nucleotide sequence ID" value="NZ_CP096115.1"/>
</dbReference>
<evidence type="ECO:0000256" key="5">
    <source>
        <dbReference type="ARBA" id="ARBA00022691"/>
    </source>
</evidence>
<dbReference type="REBASE" id="651322">
    <property type="entry name" value="M.Men3599ORF6670P"/>
</dbReference>
<dbReference type="PROSITE" id="PS00093">
    <property type="entry name" value="N4_MTASE"/>
    <property type="match status" value="1"/>
</dbReference>
<dbReference type="GO" id="GO:0009307">
    <property type="term" value="P:DNA restriction-modification system"/>
    <property type="evidence" value="ECO:0007669"/>
    <property type="project" value="UniProtKB-KW"/>
</dbReference>
<dbReference type="EMBL" id="CP096115">
    <property type="protein sequence ID" value="UUX93791.1"/>
    <property type="molecule type" value="Genomic_DNA"/>
</dbReference>
<dbReference type="KEGG" id="mend:L6E24_06670"/>